<dbReference type="EC" id="3.2.1.52" evidence="3"/>
<feature type="domain" description="Glycoside hydrolase family 20 catalytic" evidence="10">
    <location>
        <begin position="198"/>
        <end position="544"/>
    </location>
</feature>
<evidence type="ECO:0000259" key="12">
    <source>
        <dbReference type="Pfam" id="PF13290"/>
    </source>
</evidence>
<dbReference type="PRINTS" id="PR00738">
    <property type="entry name" value="GLHYDRLASE20"/>
</dbReference>
<dbReference type="AlphaFoldDB" id="A0A0S2DPD7"/>
<dbReference type="SUPFAM" id="SSF51445">
    <property type="entry name" value="(Trans)glycosidases"/>
    <property type="match status" value="1"/>
</dbReference>
<feature type="region of interest" description="Disordered" evidence="8">
    <location>
        <begin position="42"/>
        <end position="70"/>
    </location>
</feature>
<evidence type="ECO:0000259" key="10">
    <source>
        <dbReference type="Pfam" id="PF00728"/>
    </source>
</evidence>
<evidence type="ECO:0000256" key="7">
    <source>
        <dbReference type="ARBA" id="ARBA00033000"/>
    </source>
</evidence>
<dbReference type="Gene3D" id="3.20.20.80">
    <property type="entry name" value="Glycosidases"/>
    <property type="match status" value="1"/>
</dbReference>
<reference evidence="13 14" key="1">
    <citation type="submission" date="2015-11" db="EMBL/GenBank/DDBJ databases">
        <title>Genome sequences of Lysobacter enzymogenes strain C3 and Lysobacter antibioticus ATCC 29479.</title>
        <authorList>
            <person name="Kobayashi D.Y."/>
        </authorList>
    </citation>
    <scope>NUCLEOTIDE SEQUENCE [LARGE SCALE GENOMIC DNA]</scope>
    <source>
        <strain evidence="13 14">C3</strain>
    </source>
</reference>
<keyword evidence="5 13" id="KW-0326">Glycosidase</keyword>
<accession>A0A0S2DPD7</accession>
<dbReference type="STRING" id="69.GLE_5161"/>
<feature type="compositionally biased region" description="Low complexity" evidence="8">
    <location>
        <begin position="42"/>
        <end position="67"/>
    </location>
</feature>
<dbReference type="EMBL" id="CP013140">
    <property type="protein sequence ID" value="ALN60502.1"/>
    <property type="molecule type" value="Genomic_DNA"/>
</dbReference>
<dbReference type="InterPro" id="IPR059177">
    <property type="entry name" value="GH29D-like_dom"/>
</dbReference>
<protein>
    <recommendedName>
        <fullName evidence="3">beta-N-acetylhexosaminidase</fullName>
        <ecNumber evidence="3">3.2.1.52</ecNumber>
    </recommendedName>
    <alternativeName>
        <fullName evidence="6">Beta-N-acetylhexosaminidase</fullName>
    </alternativeName>
    <alternativeName>
        <fullName evidence="7">N-acetyl-beta-glucosaminidase</fullName>
    </alternativeName>
</protein>
<dbReference type="Proteomes" id="UP000061569">
    <property type="component" value="Chromosome"/>
</dbReference>
<evidence type="ECO:0000256" key="8">
    <source>
        <dbReference type="SAM" id="MobiDB-lite"/>
    </source>
</evidence>
<evidence type="ECO:0000313" key="14">
    <source>
        <dbReference type="Proteomes" id="UP000061569"/>
    </source>
</evidence>
<gene>
    <name evidence="13" type="ORF">GLE_5161</name>
</gene>
<organism evidence="13 14">
    <name type="scientific">Lysobacter enzymogenes</name>
    <dbReference type="NCBI Taxonomy" id="69"/>
    <lineage>
        <taxon>Bacteria</taxon>
        <taxon>Pseudomonadati</taxon>
        <taxon>Pseudomonadota</taxon>
        <taxon>Gammaproteobacteria</taxon>
        <taxon>Lysobacterales</taxon>
        <taxon>Lysobacteraceae</taxon>
        <taxon>Lysobacter</taxon>
    </lineage>
</organism>
<name>A0A0S2DPD7_LYSEN</name>
<evidence type="ECO:0000256" key="5">
    <source>
        <dbReference type="ARBA" id="ARBA00023295"/>
    </source>
</evidence>
<dbReference type="PANTHER" id="PTHR22600">
    <property type="entry name" value="BETA-HEXOSAMINIDASE"/>
    <property type="match status" value="1"/>
</dbReference>
<keyword evidence="4 13" id="KW-0378">Hydrolase</keyword>
<dbReference type="CDD" id="cd06563">
    <property type="entry name" value="GH20_chitobiase-like"/>
    <property type="match status" value="1"/>
</dbReference>
<dbReference type="GO" id="GO:0004563">
    <property type="term" value="F:beta-N-acetylhexosaminidase activity"/>
    <property type="evidence" value="ECO:0007669"/>
    <property type="project" value="UniProtKB-EC"/>
</dbReference>
<dbReference type="PROSITE" id="PS51257">
    <property type="entry name" value="PROKAR_LIPOPROTEIN"/>
    <property type="match status" value="1"/>
</dbReference>
<dbReference type="KEGG" id="lez:GLE_5161"/>
<dbReference type="PATRIC" id="fig|69.6.peg.5084"/>
<evidence type="ECO:0000256" key="3">
    <source>
        <dbReference type="ARBA" id="ARBA00012663"/>
    </source>
</evidence>
<dbReference type="Pfam" id="PF00728">
    <property type="entry name" value="Glyco_hydro_20"/>
    <property type="match status" value="1"/>
</dbReference>
<evidence type="ECO:0000256" key="2">
    <source>
        <dbReference type="ARBA" id="ARBA00006285"/>
    </source>
</evidence>
<feature type="chain" id="PRO_5044239362" description="beta-N-acetylhexosaminidase" evidence="9">
    <location>
        <begin position="24"/>
        <end position="814"/>
    </location>
</feature>
<feature type="signal peptide" evidence="9">
    <location>
        <begin position="1"/>
        <end position="23"/>
    </location>
</feature>
<evidence type="ECO:0000259" key="11">
    <source>
        <dbReference type="Pfam" id="PF02838"/>
    </source>
</evidence>
<dbReference type="OrthoDB" id="9763537at2"/>
<sequence>MKPRSLVAPPVRTAFVHAGLACALVLATTACERKPAGEPAAAATQAAPAAPAAQPRAAHPSAAHPSAILPRPAKFVPGQGAFAFGPQTAVAVAADQPGARRVGEFFAQRMLAVRGFAPKLQDRGGDAKGAVELALDPKLPIGEEAYVLDIGQDGAKISARSEAGLFYGAVSLWQLASADGAQGATEIAAQRIEDAPAYRWRGLMLDVARHFRSVEEVKAMLDQMALLKLNTFHWHLTDDQGWRIEIKKYPRLTEVGGCRVRAGANGRDAQGKSVQYCGFYTQEQIRDVVAYAAARHINVVPEIEMPGHAQAAIAAYPALGVGDVLKQAPTVSSDWGVHTYLFNPQDQTFAFLSDVLDEVVALFPSKYIHIGGDEAAKDQWQLSPTVRAKIKSLGLKNEAALQSWFVGRIGAHLQTRGRVLVGWDEILEGGTLPASATVMSWRGDAGALEATRKGHDVILAPDRKLYLDYAQSDRDDEPSGRFPVAGLRAFYEFPMTPPGMDAQQAAHVIGAQGNLWTEHKRSFEQVQRALHPRLDALAEVVWSPAQGRDWNDFQRRLVSQLERYKALKVGFSDAAYAVDFKAEPGAGGAQVTLSTQTGFGEIRYRTDGGEPDASSPVYSQPLQAALPLDLVATAFFDGHALSAPRRLRAKTAADLSERGSARLKACREGYNLRLEDDATRDGRVGDDGDGARAALTANLIDPCWIYPGAKLDGVAMLRATVGQVPYNFQLWHDTDRIVTRKAEPDAALEVRLNDCKSAPIARLPLQPALASDGLTVLEAPLPKLSGSHDLCFVFASGKHDPLWALDRVSLRPAP</sequence>
<dbReference type="InterPro" id="IPR025705">
    <property type="entry name" value="Beta_hexosaminidase_sua/sub"/>
</dbReference>
<dbReference type="Pfam" id="PF02838">
    <property type="entry name" value="Glyco_hydro_20b"/>
    <property type="match status" value="1"/>
</dbReference>
<evidence type="ECO:0000256" key="1">
    <source>
        <dbReference type="ARBA" id="ARBA00001231"/>
    </source>
</evidence>
<evidence type="ECO:0000256" key="9">
    <source>
        <dbReference type="SAM" id="SignalP"/>
    </source>
</evidence>
<dbReference type="GO" id="GO:0030203">
    <property type="term" value="P:glycosaminoglycan metabolic process"/>
    <property type="evidence" value="ECO:0007669"/>
    <property type="project" value="TreeGrafter"/>
</dbReference>
<proteinExistence type="inferred from homology"/>
<dbReference type="SUPFAM" id="SSF55545">
    <property type="entry name" value="beta-N-acetylhexosaminidase-like domain"/>
    <property type="match status" value="1"/>
</dbReference>
<dbReference type="Pfam" id="PF13290">
    <property type="entry name" value="CHB_HEX_C_1"/>
    <property type="match status" value="1"/>
</dbReference>
<keyword evidence="9" id="KW-0732">Signal</keyword>
<dbReference type="GO" id="GO:0005975">
    <property type="term" value="P:carbohydrate metabolic process"/>
    <property type="evidence" value="ECO:0007669"/>
    <property type="project" value="InterPro"/>
</dbReference>
<evidence type="ECO:0000313" key="13">
    <source>
        <dbReference type="EMBL" id="ALN60502.1"/>
    </source>
</evidence>
<evidence type="ECO:0000256" key="4">
    <source>
        <dbReference type="ARBA" id="ARBA00022801"/>
    </source>
</evidence>
<dbReference type="Gene3D" id="3.30.379.10">
    <property type="entry name" value="Chitobiase/beta-hexosaminidase domain 2-like"/>
    <property type="match status" value="1"/>
</dbReference>
<feature type="domain" description="Beta-hexosaminidase bacterial type N-terminal" evidence="11">
    <location>
        <begin position="67"/>
        <end position="195"/>
    </location>
</feature>
<dbReference type="InterPro" id="IPR015882">
    <property type="entry name" value="HEX_bac_N"/>
</dbReference>
<dbReference type="InterPro" id="IPR017853">
    <property type="entry name" value="GH"/>
</dbReference>
<comment type="similarity">
    <text evidence="2">Belongs to the glycosyl hydrolase 20 family.</text>
</comment>
<dbReference type="GO" id="GO:0016020">
    <property type="term" value="C:membrane"/>
    <property type="evidence" value="ECO:0007669"/>
    <property type="project" value="TreeGrafter"/>
</dbReference>
<dbReference type="InterPro" id="IPR015883">
    <property type="entry name" value="Glyco_hydro_20_cat"/>
</dbReference>
<dbReference type="InterPro" id="IPR029018">
    <property type="entry name" value="Hex-like_dom2"/>
</dbReference>
<feature type="domain" description="GH29D-like beta-sandwich" evidence="12">
    <location>
        <begin position="587"/>
        <end position="635"/>
    </location>
</feature>
<dbReference type="PANTHER" id="PTHR22600:SF57">
    <property type="entry name" value="BETA-N-ACETYLHEXOSAMINIDASE"/>
    <property type="match status" value="1"/>
</dbReference>
<evidence type="ECO:0000256" key="6">
    <source>
        <dbReference type="ARBA" id="ARBA00030512"/>
    </source>
</evidence>
<comment type="catalytic activity">
    <reaction evidence="1">
        <text>Hydrolysis of terminal non-reducing N-acetyl-D-hexosamine residues in N-acetyl-beta-D-hexosaminides.</text>
        <dbReference type="EC" id="3.2.1.52"/>
    </reaction>
</comment>